<reference evidence="2" key="1">
    <citation type="submission" date="2025-08" db="UniProtKB">
        <authorList>
            <consortium name="Ensembl"/>
        </authorList>
    </citation>
    <scope>IDENTIFICATION</scope>
</reference>
<protein>
    <submittedName>
        <fullName evidence="2">Uncharacterized protein</fullName>
    </submittedName>
</protein>
<dbReference type="AlphaFoldDB" id="A0A8C9IDR3"/>
<feature type="region of interest" description="Disordered" evidence="1">
    <location>
        <begin position="103"/>
        <end position="123"/>
    </location>
</feature>
<evidence type="ECO:0000256" key="1">
    <source>
        <dbReference type="SAM" id="MobiDB-lite"/>
    </source>
</evidence>
<organism evidence="2 3">
    <name type="scientific">Piliocolobus tephrosceles</name>
    <name type="common">Ugandan red Colobus</name>
    <dbReference type="NCBI Taxonomy" id="591936"/>
    <lineage>
        <taxon>Eukaryota</taxon>
        <taxon>Metazoa</taxon>
        <taxon>Chordata</taxon>
        <taxon>Craniata</taxon>
        <taxon>Vertebrata</taxon>
        <taxon>Euteleostomi</taxon>
        <taxon>Mammalia</taxon>
        <taxon>Eutheria</taxon>
        <taxon>Euarchontoglires</taxon>
        <taxon>Primates</taxon>
        <taxon>Haplorrhini</taxon>
        <taxon>Catarrhini</taxon>
        <taxon>Cercopithecidae</taxon>
        <taxon>Colobinae</taxon>
        <taxon>Piliocolobus</taxon>
    </lineage>
</organism>
<evidence type="ECO:0000313" key="2">
    <source>
        <dbReference type="Ensembl" id="ENSPTEP00000033237.1"/>
    </source>
</evidence>
<keyword evidence="3" id="KW-1185">Reference proteome</keyword>
<sequence length="160" mass="17709">MRRRGALRAGTRVFLTLAVEKQQAAWTAVAELVWNVCGQLLEPDAFSSEVNGASAQHMNSQRYTECKNCGDMSSFTKTSKSWTAWVPRQRCITRVEPLRLTRAVPSGAGEVGPPPRSQNFRDTSLQLQPERTEAWTEPCKAIGADLPKVWGAQPLAPNKL</sequence>
<dbReference type="Proteomes" id="UP000694416">
    <property type="component" value="Unplaced"/>
</dbReference>
<dbReference type="Ensembl" id="ENSPTET00000045571.1">
    <property type="protein sequence ID" value="ENSPTEP00000033237.1"/>
    <property type="gene ID" value="ENSPTEG00000031785.1"/>
</dbReference>
<reference evidence="2" key="2">
    <citation type="submission" date="2025-09" db="UniProtKB">
        <authorList>
            <consortium name="Ensembl"/>
        </authorList>
    </citation>
    <scope>IDENTIFICATION</scope>
</reference>
<accession>A0A8C9IDR3</accession>
<name>A0A8C9IDR3_9PRIM</name>
<proteinExistence type="predicted"/>
<evidence type="ECO:0000313" key="3">
    <source>
        <dbReference type="Proteomes" id="UP000694416"/>
    </source>
</evidence>